<feature type="domain" description="RsbT co-antagonist protein RsbRD N-terminal" evidence="3">
    <location>
        <begin position="22"/>
        <end position="160"/>
    </location>
</feature>
<organism evidence="5 6">
    <name type="scientific">Mycolicibacterium moriokaense</name>
    <dbReference type="NCBI Taxonomy" id="39691"/>
    <lineage>
        <taxon>Bacteria</taxon>
        <taxon>Bacillati</taxon>
        <taxon>Actinomycetota</taxon>
        <taxon>Actinomycetes</taxon>
        <taxon>Mycobacteriales</taxon>
        <taxon>Mycobacteriaceae</taxon>
        <taxon>Mycolicibacterium</taxon>
    </lineage>
</organism>
<proteinExistence type="inferred from homology"/>
<reference evidence="5 6" key="2">
    <citation type="submission" date="2018-06" db="EMBL/GenBank/DDBJ databases">
        <title>Sequencing of bacterial isolates from soil warming experiment in Harvard Forest, Massachusetts, USA.</title>
        <authorList>
            <person name="Deangelis K.PhD."/>
        </authorList>
    </citation>
    <scope>NUCLEOTIDE SEQUENCE [LARGE SCALE GENOMIC DNA]</scope>
    <source>
        <strain evidence="5 6">GAS496</strain>
    </source>
</reference>
<name>A0A318I0W8_9MYCO</name>
<comment type="similarity">
    <text evidence="1">Belongs to the CdaR family.</text>
</comment>
<dbReference type="AlphaFoldDB" id="A0A318I0W8"/>
<dbReference type="RefSeq" id="WP_181428048.1">
    <property type="nucleotide sequence ID" value="NZ_QJJU01000002.1"/>
</dbReference>
<feature type="domain" description="PucR C-terminal helix-turn-helix" evidence="2">
    <location>
        <begin position="331"/>
        <end position="388"/>
    </location>
</feature>
<evidence type="ECO:0000259" key="2">
    <source>
        <dbReference type="Pfam" id="PF13556"/>
    </source>
</evidence>
<dbReference type="InterPro" id="IPR051448">
    <property type="entry name" value="CdaR-like_regulators"/>
</dbReference>
<dbReference type="InterPro" id="IPR042070">
    <property type="entry name" value="PucR_C-HTH_sf"/>
</dbReference>
<protein>
    <submittedName>
        <fullName evidence="5">PucR-like helix-turn-helix protein</fullName>
    </submittedName>
</protein>
<dbReference type="Pfam" id="PF17853">
    <property type="entry name" value="GGDEF_2"/>
    <property type="match status" value="1"/>
</dbReference>
<keyword evidence="6" id="KW-1185">Reference proteome</keyword>
<comment type="caution">
    <text evidence="5">The sequence shown here is derived from an EMBL/GenBank/DDBJ whole genome shotgun (WGS) entry which is preliminary data.</text>
</comment>
<accession>A0A318I0W8</accession>
<evidence type="ECO:0000256" key="1">
    <source>
        <dbReference type="ARBA" id="ARBA00006754"/>
    </source>
</evidence>
<dbReference type="Pfam" id="PF14361">
    <property type="entry name" value="RsbRD_N"/>
    <property type="match status" value="1"/>
</dbReference>
<feature type="domain" description="CdaR GGDEF-like" evidence="4">
    <location>
        <begin position="175"/>
        <end position="281"/>
    </location>
</feature>
<dbReference type="EMBL" id="QJJU01000002">
    <property type="protein sequence ID" value="PXX11933.1"/>
    <property type="molecule type" value="Genomic_DNA"/>
</dbReference>
<evidence type="ECO:0000259" key="3">
    <source>
        <dbReference type="Pfam" id="PF14361"/>
    </source>
</evidence>
<dbReference type="PANTHER" id="PTHR33744:SF1">
    <property type="entry name" value="DNA-BINDING TRANSCRIPTIONAL ACTIVATOR ADER"/>
    <property type="match status" value="1"/>
</dbReference>
<reference evidence="6" key="1">
    <citation type="submission" date="2018-05" db="EMBL/GenBank/DDBJ databases">
        <authorList>
            <person name="Deangelis K."/>
            <person name="Huntemann M."/>
            <person name="Clum A."/>
            <person name="Pillay M."/>
            <person name="Palaniappan K."/>
            <person name="Varghese N."/>
            <person name="Mikhailova N."/>
            <person name="Stamatis D."/>
            <person name="Reddy T."/>
            <person name="Daum C."/>
            <person name="Shapiro N."/>
            <person name="Ivanova N."/>
            <person name="Kyrpides N."/>
            <person name="Woyke T."/>
        </authorList>
    </citation>
    <scope>NUCLEOTIDE SEQUENCE [LARGE SCALE GENOMIC DNA]</scope>
    <source>
        <strain evidence="6">GAS496</strain>
    </source>
</reference>
<gene>
    <name evidence="5" type="ORF">C8E89_10257</name>
</gene>
<dbReference type="GO" id="GO:0003677">
    <property type="term" value="F:DNA binding"/>
    <property type="evidence" value="ECO:0007669"/>
    <property type="project" value="InterPro"/>
</dbReference>
<dbReference type="InterPro" id="IPR016032">
    <property type="entry name" value="Sig_transdc_resp-reg_C-effctor"/>
</dbReference>
<dbReference type="InterPro" id="IPR025751">
    <property type="entry name" value="RsbRD_N_dom"/>
</dbReference>
<evidence type="ECO:0000259" key="4">
    <source>
        <dbReference type="Pfam" id="PF17853"/>
    </source>
</evidence>
<dbReference type="Gene3D" id="1.10.10.2840">
    <property type="entry name" value="PucR C-terminal helix-turn-helix domain"/>
    <property type="match status" value="1"/>
</dbReference>
<dbReference type="GO" id="GO:0006355">
    <property type="term" value="P:regulation of DNA-templated transcription"/>
    <property type="evidence" value="ECO:0007669"/>
    <property type="project" value="InterPro"/>
</dbReference>
<evidence type="ECO:0000313" key="6">
    <source>
        <dbReference type="Proteomes" id="UP000247781"/>
    </source>
</evidence>
<dbReference type="SUPFAM" id="SSF46894">
    <property type="entry name" value="C-terminal effector domain of the bipartite response regulators"/>
    <property type="match status" value="1"/>
</dbReference>
<dbReference type="Proteomes" id="UP000247781">
    <property type="component" value="Unassembled WGS sequence"/>
</dbReference>
<sequence>MDGDVVRQQVAEIAEALYERTDELAAGLADAITREVRLYNSTAPVPFELVVHGCATNLRSVLSAIAAGTEFDPAPAVDLGIERARDGVPLASVMEAYRVAFRAISDAALKEVTSQPRVNGDVVRVLTTKILAAQDIFTAAMTAAYRDEQSRRLIGDESEREILIDSLLHGRLFEQWSIWEAADCLRLPAHGPYVVIAAESSVGTEALPGIESKLRSMDVFSAWQLLPDLHVGIVYVKNDKQLANVLALVSRMASNRVGVSAQFDDLRDTAQALRYARVTLRGRPDEGLRVTLFDGSILGTAAVSAPEVMVKLVAPTIECFAELTPEEREVLFETFRVWLENDGSLRTVGELLFCHPNTVRYRLHRIEQKTGRSLGRPRDVAELCLAFEVHRRLMWETENPDRPPQGR</sequence>
<dbReference type="Pfam" id="PF13556">
    <property type="entry name" value="HTH_30"/>
    <property type="match status" value="1"/>
</dbReference>
<dbReference type="InterPro" id="IPR025736">
    <property type="entry name" value="PucR_C-HTH_dom"/>
</dbReference>
<evidence type="ECO:0000313" key="5">
    <source>
        <dbReference type="EMBL" id="PXX11933.1"/>
    </source>
</evidence>
<dbReference type="InterPro" id="IPR041522">
    <property type="entry name" value="CdaR_GGDEF"/>
</dbReference>
<dbReference type="PANTHER" id="PTHR33744">
    <property type="entry name" value="CARBOHYDRATE DIACID REGULATOR"/>
    <property type="match status" value="1"/>
</dbReference>